<dbReference type="STRING" id="983917.RGE_17260"/>
<evidence type="ECO:0000256" key="2">
    <source>
        <dbReference type="ARBA" id="ARBA00008467"/>
    </source>
</evidence>
<evidence type="ECO:0000256" key="6">
    <source>
        <dbReference type="ARBA" id="ARBA00022679"/>
    </source>
</evidence>
<evidence type="ECO:0000256" key="3">
    <source>
        <dbReference type="ARBA" id="ARBA00022458"/>
    </source>
</evidence>
<evidence type="ECO:0000259" key="14">
    <source>
        <dbReference type="PROSITE" id="PS52004"/>
    </source>
</evidence>
<organism evidence="15 16">
    <name type="scientific">Rubrivivax gelatinosus (strain NBRC 100245 / IL144)</name>
    <dbReference type="NCBI Taxonomy" id="983917"/>
    <lineage>
        <taxon>Bacteria</taxon>
        <taxon>Pseudomonadati</taxon>
        <taxon>Pseudomonadota</taxon>
        <taxon>Betaproteobacteria</taxon>
        <taxon>Burkholderiales</taxon>
        <taxon>Sphaerotilaceae</taxon>
        <taxon>Rubrivivax</taxon>
    </lineage>
</organism>
<comment type="function">
    <text evidence="10">Proposed to synthesize NOD factor fatty acyl chain. Involved in the synthesis of a highly unsaturated fatty acid moiety, which forms part of a lipo-oligosaccharide that is responsible for host specificity.</text>
</comment>
<dbReference type="GO" id="GO:0005886">
    <property type="term" value="C:plasma membrane"/>
    <property type="evidence" value="ECO:0007669"/>
    <property type="project" value="UniProtKB-SubCell"/>
</dbReference>
<evidence type="ECO:0000256" key="11">
    <source>
        <dbReference type="ARBA" id="ARBA00039445"/>
    </source>
</evidence>
<dbReference type="AlphaFoldDB" id="I0HPY0"/>
<dbReference type="PATRIC" id="fig|983917.3.peg.1690"/>
<keyword evidence="9" id="KW-0472">Membrane</keyword>
<keyword evidence="3" id="KW-0536">Nodulation</keyword>
<keyword evidence="7" id="KW-0812">Transmembrane</keyword>
<evidence type="ECO:0000313" key="16">
    <source>
        <dbReference type="Proteomes" id="UP000007883"/>
    </source>
</evidence>
<evidence type="ECO:0000256" key="12">
    <source>
        <dbReference type="ARBA" id="ARBA00041756"/>
    </source>
</evidence>
<dbReference type="Pfam" id="PF02801">
    <property type="entry name" value="Ketoacyl-synt_C"/>
    <property type="match status" value="1"/>
</dbReference>
<comment type="subcellular location">
    <subcellularLocation>
        <location evidence="1">Cell inner membrane</location>
    </subcellularLocation>
</comment>
<comment type="similarity">
    <text evidence="2 13">Belongs to the thiolase-like superfamily. Beta-ketoacyl-ACP synthases family.</text>
</comment>
<dbReference type="Pfam" id="PF00109">
    <property type="entry name" value="ketoacyl-synt"/>
    <property type="match status" value="1"/>
</dbReference>
<dbReference type="Proteomes" id="UP000007883">
    <property type="component" value="Chromosome"/>
</dbReference>
<accession>I0HPY0</accession>
<evidence type="ECO:0000313" key="15">
    <source>
        <dbReference type="EMBL" id="BAL95067.1"/>
    </source>
</evidence>
<sequence length="415" mass="42398">MTRRVAVTGLGLVSPFGERPQDFFDALLAGRSAVARHLVGEAPHETRTVSAVCEGFDASALAPRPQLLAMDRGAQLALAAGLSAWRDAGLEALPAAERERVGVSWGTGAGGVVASERAYRELFLRGRERVSPLTVVLGMHNAPASQIALRLGLGGPCLTYSVACASSSVALGEALARLRRGECSAVVAGGSEAAMPYALARAWQAMQVLADPPDGEAAAGACAPFDTRRRGLVPGEGAAALVLEDWDAAHRRGARIYAEFVGYGASCDHHHLTAPSAAGQVRALEAALRDAGAAVDEVGYVNAHGTGTVEGDPVEIAALRQVFGGHAARLALSSTKAAHGHLMGAAGAVEALVTVLALARRALPPTATLHTPDPACTGVDHVAGSGRDAAALRLALSNSFAFGGSNAVLAFRAVD</sequence>
<protein>
    <recommendedName>
        <fullName evidence="11">Nodulation protein E</fullName>
    </recommendedName>
    <alternativeName>
        <fullName evidence="12">Host-specificity of nodulation protein B</fullName>
    </alternativeName>
</protein>
<dbReference type="InterPro" id="IPR016039">
    <property type="entry name" value="Thiolase-like"/>
</dbReference>
<dbReference type="InterPro" id="IPR000794">
    <property type="entry name" value="Beta-ketoacyl_synthase"/>
</dbReference>
<evidence type="ECO:0000256" key="5">
    <source>
        <dbReference type="ARBA" id="ARBA00022519"/>
    </source>
</evidence>
<dbReference type="SMART" id="SM00825">
    <property type="entry name" value="PKS_KS"/>
    <property type="match status" value="1"/>
</dbReference>
<evidence type="ECO:0000256" key="9">
    <source>
        <dbReference type="ARBA" id="ARBA00023136"/>
    </source>
</evidence>
<keyword evidence="5" id="KW-0997">Cell inner membrane</keyword>
<name>I0HPY0_RUBGI</name>
<dbReference type="PROSITE" id="PS52004">
    <property type="entry name" value="KS3_2"/>
    <property type="match status" value="1"/>
</dbReference>
<keyword evidence="4" id="KW-1003">Cell membrane</keyword>
<dbReference type="InterPro" id="IPR020841">
    <property type="entry name" value="PKS_Beta-ketoAc_synthase_dom"/>
</dbReference>
<evidence type="ECO:0000256" key="8">
    <source>
        <dbReference type="ARBA" id="ARBA00022989"/>
    </source>
</evidence>
<dbReference type="CDD" id="cd00834">
    <property type="entry name" value="KAS_I_II"/>
    <property type="match status" value="1"/>
</dbReference>
<dbReference type="InterPro" id="IPR014030">
    <property type="entry name" value="Ketoacyl_synth_N"/>
</dbReference>
<gene>
    <name evidence="15" type="ordered locus">RGE_17260</name>
</gene>
<dbReference type="Gene3D" id="3.40.47.10">
    <property type="match status" value="1"/>
</dbReference>
<dbReference type="HOGENOM" id="CLU_000022_69_2_4"/>
<keyword evidence="15" id="KW-0012">Acyltransferase</keyword>
<keyword evidence="8" id="KW-1133">Transmembrane helix</keyword>
<dbReference type="PANTHER" id="PTHR11712">
    <property type="entry name" value="POLYKETIDE SYNTHASE-RELATED"/>
    <property type="match status" value="1"/>
</dbReference>
<evidence type="ECO:0000256" key="10">
    <source>
        <dbReference type="ARBA" id="ARBA00037576"/>
    </source>
</evidence>
<dbReference type="GO" id="GO:0004315">
    <property type="term" value="F:3-oxoacyl-[acyl-carrier-protein] synthase activity"/>
    <property type="evidence" value="ECO:0007669"/>
    <property type="project" value="TreeGrafter"/>
</dbReference>
<dbReference type="KEGG" id="rge:RGE_17260"/>
<dbReference type="InterPro" id="IPR014031">
    <property type="entry name" value="Ketoacyl_synth_C"/>
</dbReference>
<feature type="domain" description="Ketosynthase family 3 (KS3)" evidence="14">
    <location>
        <begin position="2"/>
        <end position="413"/>
    </location>
</feature>
<evidence type="ECO:0000256" key="4">
    <source>
        <dbReference type="ARBA" id="ARBA00022475"/>
    </source>
</evidence>
<proteinExistence type="inferred from homology"/>
<dbReference type="SUPFAM" id="SSF53901">
    <property type="entry name" value="Thiolase-like"/>
    <property type="match status" value="2"/>
</dbReference>
<dbReference type="RefSeq" id="WP_014427931.1">
    <property type="nucleotide sequence ID" value="NC_017075.1"/>
</dbReference>
<keyword evidence="16" id="KW-1185">Reference proteome</keyword>
<evidence type="ECO:0000256" key="1">
    <source>
        <dbReference type="ARBA" id="ARBA00004533"/>
    </source>
</evidence>
<evidence type="ECO:0000256" key="13">
    <source>
        <dbReference type="RuleBase" id="RU003694"/>
    </source>
</evidence>
<evidence type="ECO:0000256" key="7">
    <source>
        <dbReference type="ARBA" id="ARBA00022692"/>
    </source>
</evidence>
<reference evidence="15 16" key="1">
    <citation type="journal article" date="2012" name="J. Bacteriol.">
        <title>Complete genome sequence of phototrophic betaproteobacterium Rubrivivax gelatinosus IL144.</title>
        <authorList>
            <person name="Nagashima S."/>
            <person name="Kamimura A."/>
            <person name="Shimizu T."/>
            <person name="Nakamura-isaki S."/>
            <person name="Aono E."/>
            <person name="Sakamoto K."/>
            <person name="Ichikawa N."/>
            <person name="Nakazawa H."/>
            <person name="Sekine M."/>
            <person name="Yamazaki S."/>
            <person name="Fujita N."/>
            <person name="Shimada K."/>
            <person name="Hanada S."/>
            <person name="Nagashima K.V.P."/>
        </authorList>
    </citation>
    <scope>NUCLEOTIDE SEQUENCE [LARGE SCALE GENOMIC DNA]</scope>
    <source>
        <strain evidence="16">NBRC 100245 / IL144</strain>
    </source>
</reference>
<dbReference type="PANTHER" id="PTHR11712:SF352">
    <property type="entry name" value="3-OXOACYL-[ACYL-CARRIER-PROTEIN] SYNTHASE"/>
    <property type="match status" value="1"/>
</dbReference>
<dbReference type="EMBL" id="AP012320">
    <property type="protein sequence ID" value="BAL95067.1"/>
    <property type="molecule type" value="Genomic_DNA"/>
</dbReference>
<dbReference type="eggNOG" id="COG0304">
    <property type="taxonomic scope" value="Bacteria"/>
</dbReference>
<keyword evidence="6 13" id="KW-0808">Transferase</keyword>
<dbReference type="GO" id="GO:0006633">
    <property type="term" value="P:fatty acid biosynthetic process"/>
    <property type="evidence" value="ECO:0007669"/>
    <property type="project" value="TreeGrafter"/>
</dbReference>